<dbReference type="InterPro" id="IPR018247">
    <property type="entry name" value="EF_Hand_1_Ca_BS"/>
</dbReference>
<feature type="region of interest" description="Disordered" evidence="2">
    <location>
        <begin position="259"/>
        <end position="285"/>
    </location>
</feature>
<evidence type="ECO:0000313" key="4">
    <source>
        <dbReference type="EMBL" id="KAG7399917.1"/>
    </source>
</evidence>
<keyword evidence="5" id="KW-1185">Reference proteome</keyword>
<dbReference type="CDD" id="cd00051">
    <property type="entry name" value="EFh"/>
    <property type="match status" value="1"/>
</dbReference>
<dbReference type="PANTHER" id="PTHR44324:SF4">
    <property type="entry name" value="WD40 REPEAT DOMAIN 95"/>
    <property type="match status" value="1"/>
</dbReference>
<feature type="domain" description="EF-hand" evidence="3">
    <location>
        <begin position="53"/>
        <end position="88"/>
    </location>
</feature>
<gene>
    <name evidence="4" type="ORF">PHYBOEH_007603</name>
</gene>
<dbReference type="PROSITE" id="PS50222">
    <property type="entry name" value="EF_HAND_2"/>
    <property type="match status" value="1"/>
</dbReference>
<protein>
    <recommendedName>
        <fullName evidence="3">EF-hand domain-containing protein</fullName>
    </recommendedName>
</protein>
<accession>A0A8T1X1C9</accession>
<dbReference type="AlphaFoldDB" id="A0A8T1X1C9"/>
<dbReference type="PROSITE" id="PS00018">
    <property type="entry name" value="EF_HAND_1"/>
    <property type="match status" value="1"/>
</dbReference>
<dbReference type="InterPro" id="IPR001680">
    <property type="entry name" value="WD40_rpt"/>
</dbReference>
<evidence type="ECO:0000259" key="3">
    <source>
        <dbReference type="PROSITE" id="PS50222"/>
    </source>
</evidence>
<dbReference type="Pfam" id="PF00400">
    <property type="entry name" value="WD40"/>
    <property type="match status" value="2"/>
</dbReference>
<dbReference type="Pfam" id="PF13499">
    <property type="entry name" value="EF-hand_7"/>
    <property type="match status" value="1"/>
</dbReference>
<dbReference type="EMBL" id="JAGDFL010000042">
    <property type="protein sequence ID" value="KAG7399917.1"/>
    <property type="molecule type" value="Genomic_DNA"/>
</dbReference>
<evidence type="ECO:0000313" key="5">
    <source>
        <dbReference type="Proteomes" id="UP000693981"/>
    </source>
</evidence>
<dbReference type="PANTHER" id="PTHR44324">
    <property type="entry name" value="WD40 REPEAT DOMAIN 95"/>
    <property type="match status" value="1"/>
</dbReference>
<dbReference type="InterPro" id="IPR051242">
    <property type="entry name" value="WD-EF-hand_domain"/>
</dbReference>
<proteinExistence type="predicted"/>
<dbReference type="InterPro" id="IPR002048">
    <property type="entry name" value="EF_hand_dom"/>
</dbReference>
<dbReference type="OrthoDB" id="112761at2759"/>
<evidence type="ECO:0000256" key="2">
    <source>
        <dbReference type="SAM" id="MobiDB-lite"/>
    </source>
</evidence>
<keyword evidence="1" id="KW-0677">Repeat</keyword>
<dbReference type="Proteomes" id="UP000693981">
    <property type="component" value="Unassembled WGS sequence"/>
</dbReference>
<comment type="caution">
    <text evidence="4">The sequence shown here is derived from an EMBL/GenBank/DDBJ whole genome shotgun (WGS) entry which is preliminary data.</text>
</comment>
<evidence type="ECO:0000256" key="1">
    <source>
        <dbReference type="ARBA" id="ARBA00022737"/>
    </source>
</evidence>
<dbReference type="GO" id="GO:0005509">
    <property type="term" value="F:calcium ion binding"/>
    <property type="evidence" value="ECO:0007669"/>
    <property type="project" value="InterPro"/>
</dbReference>
<sequence length="474" mass="51145">MALPRSKKRSATVFSRDEIGVEQLQSLKEKFADGDLNEKEFVSLFREIVDASLSEAQLTELFQKIDANSDGTVDWDELTNYMFLSGSANDEYTGDDGNSCYDTAFPEKFSGDACNGAAASASCAPTDIMGNVTGGSGGSLGLGLLPHHKDVITRVIRLDRPSVYLTTSKDGSVRTWSANSLAPQQVLASGRDWLTDCCVMKRSNRSQRAVATLKGHTSSVLHLVSDDDNFQIVSAAADNTVKPCLMTATTQLTRWAVKSSSGTGSQAEDMDDSPAGSTAATRKWTPKERSNRLACYNSVFHQVVTAGMDSESAIKTWSAETGDEISSFSHPHNSSPVTCISFDHAGRRLLTGSHDGEQLKMWNFSNGALVKQFYKKEPPIVSSLLSTTTPATAATAASNAALSDDPSTTSGTGNAAKMAAAPRKRKLRVSFRHRLVYAFNMVKISQRQFLQLISPHACSLESLGNRPISQEVQV</sequence>
<name>A0A8T1X1C9_9STRA</name>
<dbReference type="SMART" id="SM00320">
    <property type="entry name" value="WD40"/>
    <property type="match status" value="3"/>
</dbReference>
<feature type="region of interest" description="Disordered" evidence="2">
    <location>
        <begin position="398"/>
        <end position="419"/>
    </location>
</feature>
<organism evidence="4 5">
    <name type="scientific">Phytophthora boehmeriae</name>
    <dbReference type="NCBI Taxonomy" id="109152"/>
    <lineage>
        <taxon>Eukaryota</taxon>
        <taxon>Sar</taxon>
        <taxon>Stramenopiles</taxon>
        <taxon>Oomycota</taxon>
        <taxon>Peronosporomycetes</taxon>
        <taxon>Peronosporales</taxon>
        <taxon>Peronosporaceae</taxon>
        <taxon>Phytophthora</taxon>
    </lineage>
</organism>
<reference evidence="4" key="1">
    <citation type="submission" date="2021-02" db="EMBL/GenBank/DDBJ databases">
        <authorList>
            <person name="Palmer J.M."/>
        </authorList>
    </citation>
    <scope>NUCLEOTIDE SEQUENCE</scope>
    <source>
        <strain evidence="4">SCRP23</strain>
    </source>
</reference>